<dbReference type="AlphaFoldDB" id="A0A6A5S2U5"/>
<sequence length="191" mass="21373">MSGARGAGCVPCWSLKRRNIKQSRRRLRWPVLRLHPSFFSCNPASASSERVLIPSCVVRVNMCSACHRTYQCLFSLLANDCLTTPTLFFDSASQAQRSTALPRCSRVQRLRSKASIPRSTQGAESDGPWSLLRLALTTTRRAATRLSMSVMDLLGNRASLYGYYSQSSPRIVDLLVHEFLSVDTPRLPNIH</sequence>
<evidence type="ECO:0000313" key="1">
    <source>
        <dbReference type="EMBL" id="KAF1933950.1"/>
    </source>
</evidence>
<name>A0A6A5S2U5_9PLEO</name>
<dbReference type="RefSeq" id="XP_033454198.1">
    <property type="nucleotide sequence ID" value="XM_033587177.1"/>
</dbReference>
<proteinExistence type="predicted"/>
<evidence type="ECO:0000313" key="2">
    <source>
        <dbReference type="Proteomes" id="UP000800082"/>
    </source>
</evidence>
<protein>
    <submittedName>
        <fullName evidence="1">Uncharacterized protein</fullName>
    </submittedName>
</protein>
<reference evidence="1" key="1">
    <citation type="journal article" date="2020" name="Stud. Mycol.">
        <title>101 Dothideomycetes genomes: a test case for predicting lifestyles and emergence of pathogens.</title>
        <authorList>
            <person name="Haridas S."/>
            <person name="Albert R."/>
            <person name="Binder M."/>
            <person name="Bloem J."/>
            <person name="Labutti K."/>
            <person name="Salamov A."/>
            <person name="Andreopoulos B."/>
            <person name="Baker S."/>
            <person name="Barry K."/>
            <person name="Bills G."/>
            <person name="Bluhm B."/>
            <person name="Cannon C."/>
            <person name="Castanera R."/>
            <person name="Culley D."/>
            <person name="Daum C."/>
            <person name="Ezra D."/>
            <person name="Gonzalez J."/>
            <person name="Henrissat B."/>
            <person name="Kuo A."/>
            <person name="Liang C."/>
            <person name="Lipzen A."/>
            <person name="Lutzoni F."/>
            <person name="Magnuson J."/>
            <person name="Mondo S."/>
            <person name="Nolan M."/>
            <person name="Ohm R."/>
            <person name="Pangilinan J."/>
            <person name="Park H.-J."/>
            <person name="Ramirez L."/>
            <person name="Alfaro M."/>
            <person name="Sun H."/>
            <person name="Tritt A."/>
            <person name="Yoshinaga Y."/>
            <person name="Zwiers L.-H."/>
            <person name="Turgeon B."/>
            <person name="Goodwin S."/>
            <person name="Spatafora J."/>
            <person name="Crous P."/>
            <person name="Grigoriev I."/>
        </authorList>
    </citation>
    <scope>NUCLEOTIDE SEQUENCE</scope>
    <source>
        <strain evidence="1">CBS 183.55</strain>
    </source>
</reference>
<keyword evidence="2" id="KW-1185">Reference proteome</keyword>
<accession>A0A6A5S2U5</accession>
<dbReference type="GeneID" id="54344823"/>
<organism evidence="1 2">
    <name type="scientific">Didymella exigua CBS 183.55</name>
    <dbReference type="NCBI Taxonomy" id="1150837"/>
    <lineage>
        <taxon>Eukaryota</taxon>
        <taxon>Fungi</taxon>
        <taxon>Dikarya</taxon>
        <taxon>Ascomycota</taxon>
        <taxon>Pezizomycotina</taxon>
        <taxon>Dothideomycetes</taxon>
        <taxon>Pleosporomycetidae</taxon>
        <taxon>Pleosporales</taxon>
        <taxon>Pleosporineae</taxon>
        <taxon>Didymellaceae</taxon>
        <taxon>Didymella</taxon>
    </lineage>
</organism>
<dbReference type="Proteomes" id="UP000800082">
    <property type="component" value="Unassembled WGS sequence"/>
</dbReference>
<gene>
    <name evidence="1" type="ORF">M421DRAFT_109174</name>
</gene>
<dbReference type="EMBL" id="ML978956">
    <property type="protein sequence ID" value="KAF1933950.1"/>
    <property type="molecule type" value="Genomic_DNA"/>
</dbReference>